<accession>A0A2T0MSU9</accession>
<proteinExistence type="predicted"/>
<evidence type="ECO:0000313" key="2">
    <source>
        <dbReference type="EMBL" id="PRX61660.1"/>
    </source>
</evidence>
<sequence>MAIRSLLLTLVVALVSPTAASGTGSQNAVPNCGRKYTHGVPGKIKIIMQRRGGGITNGKRWIAYYVETQVPLEGDGLLNRAGAKGVLQRTWGKQYNETRYRWIQRKLSWATPLKKQWEVHYNIKVEPGSQVRNEGQLLVAGYNGYVAAAWFSCWAR</sequence>
<feature type="chain" id="PRO_5038862998" evidence="1">
    <location>
        <begin position="22"/>
        <end position="156"/>
    </location>
</feature>
<dbReference type="Proteomes" id="UP000238312">
    <property type="component" value="Unassembled WGS sequence"/>
</dbReference>
<keyword evidence="3" id="KW-1185">Reference proteome</keyword>
<dbReference type="OrthoDB" id="9833637at2"/>
<comment type="caution">
    <text evidence="2">The sequence shown here is derived from an EMBL/GenBank/DDBJ whole genome shotgun (WGS) entry which is preliminary data.</text>
</comment>
<dbReference type="RefSeq" id="WP_146178356.1">
    <property type="nucleotide sequence ID" value="NZ_JBFAIL010000007.1"/>
</dbReference>
<evidence type="ECO:0000313" key="3">
    <source>
        <dbReference type="Proteomes" id="UP000238312"/>
    </source>
</evidence>
<protein>
    <submittedName>
        <fullName evidence="2">Uncharacterized protein</fullName>
    </submittedName>
</protein>
<feature type="signal peptide" evidence="1">
    <location>
        <begin position="1"/>
        <end position="21"/>
    </location>
</feature>
<keyword evidence="1" id="KW-0732">Signal</keyword>
<organism evidence="2 3">
    <name type="scientific">Nonomuraea fuscirosea</name>
    <dbReference type="NCBI Taxonomy" id="1291556"/>
    <lineage>
        <taxon>Bacteria</taxon>
        <taxon>Bacillati</taxon>
        <taxon>Actinomycetota</taxon>
        <taxon>Actinomycetes</taxon>
        <taxon>Streptosporangiales</taxon>
        <taxon>Streptosporangiaceae</taxon>
        <taxon>Nonomuraea</taxon>
    </lineage>
</organism>
<dbReference type="EMBL" id="PVNG01000014">
    <property type="protein sequence ID" value="PRX61660.1"/>
    <property type="molecule type" value="Genomic_DNA"/>
</dbReference>
<reference evidence="2 3" key="1">
    <citation type="submission" date="2018-03" db="EMBL/GenBank/DDBJ databases">
        <title>Genomic Encyclopedia of Type Strains, Phase III (KMG-III): the genomes of soil and plant-associated and newly described type strains.</title>
        <authorList>
            <person name="Whitman W."/>
        </authorList>
    </citation>
    <scope>NUCLEOTIDE SEQUENCE [LARGE SCALE GENOMIC DNA]</scope>
    <source>
        <strain evidence="2 3">CGMCC 4.7104</strain>
    </source>
</reference>
<gene>
    <name evidence="2" type="ORF">B0I32_11429</name>
</gene>
<dbReference type="AlphaFoldDB" id="A0A2T0MSU9"/>
<evidence type="ECO:0000256" key="1">
    <source>
        <dbReference type="SAM" id="SignalP"/>
    </source>
</evidence>
<name>A0A2T0MSU9_9ACTN</name>